<dbReference type="InterPro" id="IPR035906">
    <property type="entry name" value="MetI-like_sf"/>
</dbReference>
<keyword evidence="3" id="KW-1003">Cell membrane</keyword>
<evidence type="ECO:0000313" key="10">
    <source>
        <dbReference type="Proteomes" id="UP001204746"/>
    </source>
</evidence>
<proteinExistence type="inferred from homology"/>
<dbReference type="CDD" id="cd06261">
    <property type="entry name" value="TM_PBP2"/>
    <property type="match status" value="1"/>
</dbReference>
<evidence type="ECO:0000256" key="6">
    <source>
        <dbReference type="ARBA" id="ARBA00023136"/>
    </source>
</evidence>
<keyword evidence="10" id="KW-1185">Reference proteome</keyword>
<feature type="domain" description="ABC transmembrane type-1" evidence="8">
    <location>
        <begin position="1"/>
        <end position="146"/>
    </location>
</feature>
<feature type="transmembrane region" description="Helical" evidence="7">
    <location>
        <begin position="65"/>
        <end position="87"/>
    </location>
</feature>
<keyword evidence="5 7" id="KW-1133">Transmembrane helix</keyword>
<dbReference type="Proteomes" id="UP001204746">
    <property type="component" value="Unassembled WGS sequence"/>
</dbReference>
<evidence type="ECO:0000256" key="5">
    <source>
        <dbReference type="ARBA" id="ARBA00022989"/>
    </source>
</evidence>
<name>A0ABT1USR5_9ACTN</name>
<evidence type="ECO:0000256" key="4">
    <source>
        <dbReference type="ARBA" id="ARBA00022692"/>
    </source>
</evidence>
<evidence type="ECO:0000256" key="1">
    <source>
        <dbReference type="ARBA" id="ARBA00004651"/>
    </source>
</evidence>
<comment type="similarity">
    <text evidence="7">Belongs to the binding-protein-dependent transport system permease family.</text>
</comment>
<reference evidence="9 10" key="1">
    <citation type="submission" date="2022-07" db="EMBL/GenBank/DDBJ databases">
        <authorList>
            <person name="Phongsopitanun W."/>
            <person name="Tanasupawat S."/>
        </authorList>
    </citation>
    <scope>NUCLEOTIDE SEQUENCE [LARGE SCALE GENOMIC DNA]</scope>
    <source>
        <strain evidence="9 10">RCU-064</strain>
    </source>
</reference>
<dbReference type="PANTHER" id="PTHR30193">
    <property type="entry name" value="ABC TRANSPORTER PERMEASE PROTEIN"/>
    <property type="match status" value="1"/>
</dbReference>
<evidence type="ECO:0000256" key="7">
    <source>
        <dbReference type="RuleBase" id="RU363032"/>
    </source>
</evidence>
<comment type="subcellular location">
    <subcellularLocation>
        <location evidence="1 7">Cell membrane</location>
        <topology evidence="1 7">Multi-pass membrane protein</topology>
    </subcellularLocation>
</comment>
<dbReference type="PROSITE" id="PS50928">
    <property type="entry name" value="ABC_TM1"/>
    <property type="match status" value="1"/>
</dbReference>
<sequence>MVLGAFGIDGPAWLISDDWAMPALILMSVWKSFGFGVVFFLAGLQAIPQQLYEAARVDGASPWRTFRSVTLPLLTPSVFFTVVTSIIDSFQVFDQALVMTDGGPGSSTTTLVMYIYRTGFQNYEQGYAAAQSMVLFAFIVVITAAQFLVQRRLVHYDL</sequence>
<keyword evidence="2 7" id="KW-0813">Transport</keyword>
<evidence type="ECO:0000259" key="8">
    <source>
        <dbReference type="PROSITE" id="PS50928"/>
    </source>
</evidence>
<feature type="transmembrane region" description="Helical" evidence="7">
    <location>
        <begin position="20"/>
        <end position="44"/>
    </location>
</feature>
<protein>
    <submittedName>
        <fullName evidence="9">Sugar ABC transporter permease</fullName>
    </submittedName>
</protein>
<dbReference type="SUPFAM" id="SSF161098">
    <property type="entry name" value="MetI-like"/>
    <property type="match status" value="1"/>
</dbReference>
<evidence type="ECO:0000256" key="3">
    <source>
        <dbReference type="ARBA" id="ARBA00022475"/>
    </source>
</evidence>
<accession>A0ABT1USR5</accession>
<dbReference type="PANTHER" id="PTHR30193:SF37">
    <property type="entry name" value="INNER MEMBRANE ABC TRANSPORTER PERMEASE PROTEIN YCJO"/>
    <property type="match status" value="1"/>
</dbReference>
<dbReference type="Gene3D" id="1.10.3720.10">
    <property type="entry name" value="MetI-like"/>
    <property type="match status" value="1"/>
</dbReference>
<keyword evidence="4 7" id="KW-0812">Transmembrane</keyword>
<gene>
    <name evidence="9" type="ORF">NP777_03665</name>
</gene>
<dbReference type="Pfam" id="PF00528">
    <property type="entry name" value="BPD_transp_1"/>
    <property type="match status" value="1"/>
</dbReference>
<dbReference type="InterPro" id="IPR000515">
    <property type="entry name" value="MetI-like"/>
</dbReference>
<dbReference type="EMBL" id="JANIAA010000001">
    <property type="protein sequence ID" value="MCQ8187366.1"/>
    <property type="molecule type" value="Genomic_DNA"/>
</dbReference>
<comment type="caution">
    <text evidence="9">The sequence shown here is derived from an EMBL/GenBank/DDBJ whole genome shotgun (WGS) entry which is preliminary data.</text>
</comment>
<organism evidence="9 10">
    <name type="scientific">Streptomyces rugosispiralis</name>
    <dbReference type="NCBI Taxonomy" id="2967341"/>
    <lineage>
        <taxon>Bacteria</taxon>
        <taxon>Bacillati</taxon>
        <taxon>Actinomycetota</taxon>
        <taxon>Actinomycetes</taxon>
        <taxon>Kitasatosporales</taxon>
        <taxon>Streptomycetaceae</taxon>
        <taxon>Streptomyces</taxon>
    </lineage>
</organism>
<evidence type="ECO:0000313" key="9">
    <source>
        <dbReference type="EMBL" id="MCQ8187366.1"/>
    </source>
</evidence>
<feature type="transmembrane region" description="Helical" evidence="7">
    <location>
        <begin position="127"/>
        <end position="149"/>
    </location>
</feature>
<evidence type="ECO:0000256" key="2">
    <source>
        <dbReference type="ARBA" id="ARBA00022448"/>
    </source>
</evidence>
<keyword evidence="6 7" id="KW-0472">Membrane</keyword>
<dbReference type="InterPro" id="IPR051393">
    <property type="entry name" value="ABC_transporter_permease"/>
</dbReference>